<reference evidence="3 4" key="1">
    <citation type="journal article" date="2021" name="Res Sq">
        <title>Streptomyces Pimoensis sp. nov., Isolated From the Taklimakan Desert in Xinjiang, China.</title>
        <authorList>
            <person name="Zhang P."/>
            <person name="Luo X."/>
            <person name="Luo X."/>
            <person name="Liu Z."/>
            <person name="Xia Z."/>
            <person name="Wan C."/>
            <person name="zhang L."/>
        </authorList>
    </citation>
    <scope>NUCLEOTIDE SEQUENCE [LARGE SCALE GENOMIC DNA]</scope>
    <source>
        <strain evidence="3 4">TRM75549</strain>
    </source>
</reference>
<dbReference type="RefSeq" id="WP_371236269.1">
    <property type="nucleotide sequence ID" value="NZ_JAHWZY010000003.1"/>
</dbReference>
<keyword evidence="2" id="KW-0472">Membrane</keyword>
<dbReference type="EMBL" id="JAHWZY010000003">
    <property type="protein sequence ID" value="MEZ3178160.1"/>
    <property type="molecule type" value="Genomic_DNA"/>
</dbReference>
<sequence length="199" mass="21812">MERLNTFFGRHVWAQVLLVVLLGWAVIMLMSPGEPALVVLLRAAVTSVGAVAVLLVLRAGEKRAAGGSGDRLVALDRRLRHGELPSSSAERKAMLDLAEQRLRRTRHRRPALVVLWLMYALFVAAPLLLGEVRQALVCGLLGAVVLPLLTWQGGRQVRRLREVRDTLRKGADGADADGEAPAAREPLEQRDHRRSSSDG</sequence>
<evidence type="ECO:0000313" key="3">
    <source>
        <dbReference type="EMBL" id="MEZ3178160.1"/>
    </source>
</evidence>
<feature type="transmembrane region" description="Helical" evidence="2">
    <location>
        <begin position="134"/>
        <end position="151"/>
    </location>
</feature>
<keyword evidence="2" id="KW-1133">Transmembrane helix</keyword>
<protein>
    <recommendedName>
        <fullName evidence="5">Integral membrane protein</fullName>
    </recommendedName>
</protein>
<evidence type="ECO:0000256" key="2">
    <source>
        <dbReference type="SAM" id="Phobius"/>
    </source>
</evidence>
<feature type="transmembrane region" description="Helical" evidence="2">
    <location>
        <begin position="12"/>
        <end position="30"/>
    </location>
</feature>
<proteinExistence type="predicted"/>
<keyword evidence="4" id="KW-1185">Reference proteome</keyword>
<gene>
    <name evidence="3" type="ORF">KYY02_05375</name>
</gene>
<evidence type="ECO:0000256" key="1">
    <source>
        <dbReference type="SAM" id="MobiDB-lite"/>
    </source>
</evidence>
<keyword evidence="2" id="KW-0812">Transmembrane</keyword>
<organism evidence="3 4">
    <name type="scientific">Streptomyces pimonensis</name>
    <dbReference type="NCBI Taxonomy" id="2860288"/>
    <lineage>
        <taxon>Bacteria</taxon>
        <taxon>Bacillati</taxon>
        <taxon>Actinomycetota</taxon>
        <taxon>Actinomycetes</taxon>
        <taxon>Kitasatosporales</taxon>
        <taxon>Streptomycetaceae</taxon>
        <taxon>Streptomyces</taxon>
    </lineage>
</organism>
<comment type="caution">
    <text evidence="3">The sequence shown here is derived from an EMBL/GenBank/DDBJ whole genome shotgun (WGS) entry which is preliminary data.</text>
</comment>
<evidence type="ECO:0000313" key="4">
    <source>
        <dbReference type="Proteomes" id="UP001567537"/>
    </source>
</evidence>
<dbReference type="Proteomes" id="UP001567537">
    <property type="component" value="Unassembled WGS sequence"/>
</dbReference>
<feature type="region of interest" description="Disordered" evidence="1">
    <location>
        <begin position="168"/>
        <end position="199"/>
    </location>
</feature>
<evidence type="ECO:0008006" key="5">
    <source>
        <dbReference type="Google" id="ProtNLM"/>
    </source>
</evidence>
<accession>A0ABV4IU04</accession>
<feature type="transmembrane region" description="Helical" evidence="2">
    <location>
        <begin position="36"/>
        <end position="57"/>
    </location>
</feature>
<feature type="compositionally biased region" description="Basic and acidic residues" evidence="1">
    <location>
        <begin position="185"/>
        <end position="199"/>
    </location>
</feature>
<feature type="transmembrane region" description="Helical" evidence="2">
    <location>
        <begin position="111"/>
        <end position="128"/>
    </location>
</feature>
<name>A0ABV4IU04_9ACTN</name>